<name>A0A516SC42_9NEIS</name>
<protein>
    <submittedName>
        <fullName evidence="1">TIGR04255 family protein</fullName>
    </submittedName>
</protein>
<dbReference type="AlphaFoldDB" id="A0A516SC42"/>
<evidence type="ECO:0000313" key="1">
    <source>
        <dbReference type="EMBL" id="QDQ25638.1"/>
    </source>
</evidence>
<evidence type="ECO:0000313" key="2">
    <source>
        <dbReference type="Proteomes" id="UP000317550"/>
    </source>
</evidence>
<dbReference type="InterPro" id="IPR026349">
    <property type="entry name" value="CHP04255"/>
</dbReference>
<organism evidence="1 2">
    <name type="scientific">Chitinimonas arctica</name>
    <dbReference type="NCBI Taxonomy" id="2594795"/>
    <lineage>
        <taxon>Bacteria</taxon>
        <taxon>Pseudomonadati</taxon>
        <taxon>Pseudomonadota</taxon>
        <taxon>Betaproteobacteria</taxon>
        <taxon>Neisseriales</taxon>
        <taxon>Chitinibacteraceae</taxon>
        <taxon>Chitinimonas</taxon>
    </lineage>
</organism>
<proteinExistence type="predicted"/>
<dbReference type="EMBL" id="CP041730">
    <property type="protein sequence ID" value="QDQ25638.1"/>
    <property type="molecule type" value="Genomic_DNA"/>
</dbReference>
<dbReference type="KEGG" id="cari:FNU76_04305"/>
<accession>A0A516SC42</accession>
<dbReference type="OrthoDB" id="7107919at2"/>
<reference evidence="2" key="1">
    <citation type="submission" date="2019-07" db="EMBL/GenBank/DDBJ databases">
        <title>Chitinimonas sp. nov., isolated from Ny-Alesund, arctica soil.</title>
        <authorList>
            <person name="Xu Q."/>
            <person name="Peng F."/>
        </authorList>
    </citation>
    <scope>NUCLEOTIDE SEQUENCE [LARGE SCALE GENOMIC DNA]</scope>
    <source>
        <strain evidence="2">R3-44</strain>
    </source>
</reference>
<dbReference type="NCBIfam" id="TIGR04255">
    <property type="entry name" value="sporadTIGR04255"/>
    <property type="match status" value="1"/>
</dbReference>
<gene>
    <name evidence="1" type="ORF">FNU76_04305</name>
</gene>
<dbReference type="Proteomes" id="UP000317550">
    <property type="component" value="Chromosome"/>
</dbReference>
<keyword evidence="2" id="KW-1185">Reference proteome</keyword>
<sequence length="279" mass="31382">MDEQSQTMKIEPSQRVLYAHNPLAEVVCQARFEKLPDLSEEEVEELKAAFTAAGYPTCTEEISFGYIRQLTPHEAAAKAPVPLPETHIYRFNSLDGVWRISLCSEFVALTCYKYSGWSDYLPRILNACQIFFERHPAALPLRLGLRYKDVIERGPIGLEDVPWHELIQPFLLGPLSPNALAVGQIASDEEVENFLSQSLLKLDGAMLLLQSSVLVSVNGQDRAFLIDADFYKEENLDVDAFKKISALESLLESLHSYAGALFRRAITERLHNALRPSTI</sequence>